<dbReference type="EMBL" id="MK249224">
    <property type="protein sequence ID" value="QCQ85094.1"/>
    <property type="molecule type" value="Genomic_DNA"/>
</dbReference>
<name>A0A4P8PU97_9VIRU</name>
<reference evidence="1" key="1">
    <citation type="submission" date="2018-12" db="EMBL/GenBank/DDBJ databases">
        <title>Singled stranded DNA viruses identified in blackflies (Austrosimulium ungulatum) sampled in New Zealand.</title>
        <authorList>
            <person name="Kraberger S."/>
            <person name="Fontenele R.S."/>
            <person name="Schmidlin K."/>
            <person name="Walters M."/>
            <person name="Varsani A."/>
        </authorList>
    </citation>
    <scope>NUCLEOTIDE SEQUENCE [LARGE SCALE GENOMIC DNA]</scope>
    <source>
        <strain evidence="1">184</strain>
    </source>
</reference>
<evidence type="ECO:0000313" key="1">
    <source>
        <dbReference type="EMBL" id="QCQ85094.1"/>
    </source>
</evidence>
<protein>
    <submittedName>
        <fullName evidence="1">DNA pilot protein</fullName>
    </submittedName>
</protein>
<dbReference type="Proteomes" id="UP000322901">
    <property type="component" value="Segment"/>
</dbReference>
<sequence length="211" mass="22782">MDPFTTSALITGGASLIGGFLGQKASAKSANREMEFQERMSNTAHQREVKDLEAAGLNPMLSAMKGAGASTPPGASYTGEDIVSPAVNSAMASARNKLEMDNLKMQNYAIKTQGIKNDSDAALAMTQAGKVSAETKQIMDSSEGVEFMKRGFKIGNRWLEPLEQFFSPDSSAKSMLLPPPVINNNPMGNTPSAARLYQLNQKLNKQNQRYK</sequence>
<accession>A0A4P8PU97</accession>
<organism evidence="1">
    <name type="scientific">Blackfly microvirus SF02</name>
    <dbReference type="NCBI Taxonomy" id="2576452"/>
    <lineage>
        <taxon>Viruses</taxon>
        <taxon>Monodnaviria</taxon>
        <taxon>Sangervirae</taxon>
        <taxon>Phixviricota</taxon>
        <taxon>Malgrandaviricetes</taxon>
        <taxon>Petitvirales</taxon>
        <taxon>Microviridae</taxon>
        <taxon>Microvirus</taxon>
    </lineage>
</organism>
<proteinExistence type="predicted"/>